<evidence type="ECO:0000313" key="6">
    <source>
        <dbReference type="EMBL" id="PVU90249.1"/>
    </source>
</evidence>
<keyword evidence="7" id="KW-1185">Reference proteome</keyword>
<organism evidence="6 7">
    <name type="scientific">Smittium simulii</name>
    <dbReference type="NCBI Taxonomy" id="133385"/>
    <lineage>
        <taxon>Eukaryota</taxon>
        <taxon>Fungi</taxon>
        <taxon>Fungi incertae sedis</taxon>
        <taxon>Zoopagomycota</taxon>
        <taxon>Kickxellomycotina</taxon>
        <taxon>Harpellomycetes</taxon>
        <taxon>Harpellales</taxon>
        <taxon>Legeriomycetaceae</taxon>
        <taxon>Smittium</taxon>
    </lineage>
</organism>
<feature type="region of interest" description="Disordered" evidence="4">
    <location>
        <begin position="1"/>
        <end position="23"/>
    </location>
</feature>
<dbReference type="AlphaFoldDB" id="A0A2T9YD69"/>
<dbReference type="InterPro" id="IPR014722">
    <property type="entry name" value="Rib_uL2_dom2"/>
</dbReference>
<dbReference type="GO" id="GO:0006412">
    <property type="term" value="P:translation"/>
    <property type="evidence" value="ECO:0007669"/>
    <property type="project" value="InterPro"/>
</dbReference>
<name>A0A2T9YD69_9FUNG</name>
<dbReference type="FunFam" id="2.30.30.30:FF:000009">
    <property type="entry name" value="60S ribosomal protein L26"/>
    <property type="match status" value="1"/>
</dbReference>
<dbReference type="EMBL" id="MBFR01000268">
    <property type="protein sequence ID" value="PVU90249.1"/>
    <property type="molecule type" value="Genomic_DNA"/>
</dbReference>
<dbReference type="InterPro" id="IPR005756">
    <property type="entry name" value="Ribosomal_uL24_euk/arc"/>
</dbReference>
<evidence type="ECO:0000259" key="5">
    <source>
        <dbReference type="SMART" id="SM00739"/>
    </source>
</evidence>
<evidence type="ECO:0000256" key="3">
    <source>
        <dbReference type="ARBA" id="ARBA00023274"/>
    </source>
</evidence>
<dbReference type="SUPFAM" id="SSF50104">
    <property type="entry name" value="Translation proteins SH3-like domain"/>
    <property type="match status" value="1"/>
</dbReference>
<evidence type="ECO:0000256" key="4">
    <source>
        <dbReference type="SAM" id="MobiDB-lite"/>
    </source>
</evidence>
<protein>
    <recommendedName>
        <fullName evidence="5">KOW domain-containing protein</fullName>
    </recommendedName>
</protein>
<keyword evidence="2" id="KW-0689">Ribosomal protein</keyword>
<dbReference type="NCBIfam" id="TIGR01080">
    <property type="entry name" value="rplX_A_E"/>
    <property type="match status" value="1"/>
</dbReference>
<dbReference type="GO" id="GO:0003735">
    <property type="term" value="F:structural constituent of ribosome"/>
    <property type="evidence" value="ECO:0007669"/>
    <property type="project" value="InterPro"/>
</dbReference>
<dbReference type="SMART" id="SM00739">
    <property type="entry name" value="KOW"/>
    <property type="match status" value="1"/>
</dbReference>
<dbReference type="InterPro" id="IPR041988">
    <property type="entry name" value="Ribosomal_uL24_KOW"/>
</dbReference>
<comment type="caution">
    <text evidence="6">The sequence shown here is derived from an EMBL/GenBank/DDBJ whole genome shotgun (WGS) entry which is preliminary data.</text>
</comment>
<sequence length="520" mass="59238">MKRSPDVSSSRRKARRDHFSAPSHLRRKIMSATLAKDLRTKHNVRAVPVVKGDEVIVTRGNHKGREGKVISVYRKKWVIHIETLVREKVNGNAIPIGIHPSNVAITCLKINKDREDLLKRKAAGREVLLLPHTHHLDARSYGSTNEKPTEHLGHSHYKMGHDREQTTLAVLNSAKYLTEITPEIVTKFTEDEDNLGKKKSKQNIPISLRTMLIRSVVLPITSYDEARIRIVHTGKSIALTRLREELRITPVNTKASSLIERAYYKFGTAGSYGSNRKVLEIRDRTKDKSKISEWISNNDIGFSKNLTDLELLYPEHSSRIKKMIKIRIGCFTTSPKLSKSKPLVEEYLNKFNVQPCYYFKKCQHPVVKSMLSTAQFLATTLITRTIAFEGLLADLTSQPESAMIDQIMTDKTRSVELLELVYYECSQSIQSIIRIRSDCFNTMLKFTRVKIADSKYLYHFPRGKMDAAESIEHIIFEFTQWAIQRVSTIGTQFLNVNLLVPSITRTGLLGTLLGGKLIII</sequence>
<dbReference type="Pfam" id="PF00467">
    <property type="entry name" value="KOW"/>
    <property type="match status" value="1"/>
</dbReference>
<dbReference type="GO" id="GO:0015934">
    <property type="term" value="C:large ribosomal subunit"/>
    <property type="evidence" value="ECO:0007669"/>
    <property type="project" value="InterPro"/>
</dbReference>
<evidence type="ECO:0000256" key="1">
    <source>
        <dbReference type="ARBA" id="ARBA00010618"/>
    </source>
</evidence>
<dbReference type="GO" id="GO:0003723">
    <property type="term" value="F:RNA binding"/>
    <property type="evidence" value="ECO:0007669"/>
    <property type="project" value="InterPro"/>
</dbReference>
<dbReference type="InterPro" id="IPR005824">
    <property type="entry name" value="KOW"/>
</dbReference>
<evidence type="ECO:0000313" key="7">
    <source>
        <dbReference type="Proteomes" id="UP000245383"/>
    </source>
</evidence>
<dbReference type="Proteomes" id="UP000245383">
    <property type="component" value="Unassembled WGS sequence"/>
</dbReference>
<gene>
    <name evidence="6" type="ORF">BB561_004962</name>
</gene>
<dbReference type="CDD" id="cd06089">
    <property type="entry name" value="KOW_RPL26"/>
    <property type="match status" value="1"/>
</dbReference>
<dbReference type="STRING" id="133385.A0A2T9YD69"/>
<dbReference type="OrthoDB" id="1688503at2759"/>
<evidence type="ECO:0000256" key="2">
    <source>
        <dbReference type="ARBA" id="ARBA00022980"/>
    </source>
</evidence>
<accession>A0A2T9YD69</accession>
<dbReference type="PANTHER" id="PTHR11143">
    <property type="entry name" value="60S RIBOSOMAL PROTEIN L26 FAMILY MEMBER"/>
    <property type="match status" value="1"/>
</dbReference>
<dbReference type="Gene3D" id="2.30.30.30">
    <property type="match status" value="1"/>
</dbReference>
<comment type="similarity">
    <text evidence="1">Belongs to the universal ribosomal protein uL24 family.</text>
</comment>
<reference evidence="6 7" key="1">
    <citation type="journal article" date="2018" name="MBio">
        <title>Comparative Genomics Reveals the Core Gene Toolbox for the Fungus-Insect Symbiosis.</title>
        <authorList>
            <person name="Wang Y."/>
            <person name="Stata M."/>
            <person name="Wang W."/>
            <person name="Stajich J.E."/>
            <person name="White M.M."/>
            <person name="Moncalvo J.M."/>
        </authorList>
    </citation>
    <scope>NUCLEOTIDE SEQUENCE [LARGE SCALE GENOMIC DNA]</scope>
    <source>
        <strain evidence="6 7">SWE-8-4</strain>
    </source>
</reference>
<proteinExistence type="inferred from homology"/>
<dbReference type="InterPro" id="IPR008991">
    <property type="entry name" value="Translation_prot_SH3-like_sf"/>
</dbReference>
<feature type="domain" description="KOW" evidence="5">
    <location>
        <begin position="48"/>
        <end position="75"/>
    </location>
</feature>
<dbReference type="Pfam" id="PF16906">
    <property type="entry name" value="Ribosomal_L26"/>
    <property type="match status" value="1"/>
</dbReference>
<keyword evidence="3" id="KW-0687">Ribonucleoprotein</keyword>